<dbReference type="InterPro" id="IPR001444">
    <property type="entry name" value="Flag_bb_rod_N"/>
</dbReference>
<evidence type="ECO:0000256" key="4">
    <source>
        <dbReference type="ARBA" id="ARBA00016244"/>
    </source>
</evidence>
<dbReference type="RefSeq" id="WP_221859497.1">
    <property type="nucleotide sequence ID" value="NZ_JAIKTU010000003.1"/>
</dbReference>
<dbReference type="InterPro" id="IPR010930">
    <property type="entry name" value="Flg_bb/hook_C_dom"/>
</dbReference>
<feature type="domain" description="Flagellar basal body rod protein N-terminal" evidence="10">
    <location>
        <begin position="8"/>
        <end position="37"/>
    </location>
</feature>
<feature type="domain" description="Flagellar basal-body/hook protein C-terminal" evidence="11">
    <location>
        <begin position="392"/>
        <end position="432"/>
    </location>
</feature>
<keyword evidence="13" id="KW-0282">Flagellum</keyword>
<dbReference type="PRINTS" id="PR01005">
    <property type="entry name" value="FLGHOOKAP1"/>
</dbReference>
<evidence type="ECO:0000259" key="10">
    <source>
        <dbReference type="Pfam" id="PF00460"/>
    </source>
</evidence>
<evidence type="ECO:0000313" key="14">
    <source>
        <dbReference type="Proteomes" id="UP001299068"/>
    </source>
</evidence>
<proteinExistence type="inferred from homology"/>
<dbReference type="Pfam" id="PF22638">
    <property type="entry name" value="FlgK_D1"/>
    <property type="match status" value="1"/>
</dbReference>
<sequence length="436" mass="47951">MPGLLGTLQTAKSGMAVSQAAIQTTSHNISNLNTPGYSRQRVEQTPGRPYTSISYNSYHGPGQLGTGANINDITRIRNTFYDFQFRSESHEYGEESVKADYYRSMENIFDEPSKNSISASINDFFNSLNELSKNPNSIGAKNVVIEKGKFLANNINSANSKLESLQEQLSFQSDNIVSDINDKILAIKELDKNIKLIQGAGKSPNDLLDQRDNLMDDLSFKIDVNDELVKAVFDVEGKDSKTQEADLKALKAKIDGKSLSGELSGVKIINDEIEKYKDRLSTLASAITTNINDVYKGGDKTKPDIFVAGSKGKLIDINPDIVEDVTKLEMTSDKSLELYDLRTKKVSIDGKDITISSYYNDTIQELGQSSQTAIRQEANNGKLLSSIDKSRMSVSGVSMDEEIVSLVQLQHAYNASAKVISTIDSLLDVVINGLIR</sequence>
<feature type="domain" description="Flagellar hook-associated protein FlgK helical" evidence="12">
    <location>
        <begin position="104"/>
        <end position="225"/>
    </location>
</feature>
<comment type="subcellular location">
    <subcellularLocation>
        <location evidence="1 7">Bacterial flagellum</location>
    </subcellularLocation>
    <subcellularLocation>
        <location evidence="2 7">Secreted</location>
    </subcellularLocation>
</comment>
<keyword evidence="13" id="KW-0969">Cilium</keyword>
<feature type="region of interest" description="Disordered" evidence="9">
    <location>
        <begin position="31"/>
        <end position="50"/>
    </location>
</feature>
<dbReference type="NCBIfam" id="TIGR02492">
    <property type="entry name" value="flgK_ends"/>
    <property type="match status" value="1"/>
</dbReference>
<keyword evidence="6 7" id="KW-0975">Bacterial flagellum</keyword>
<dbReference type="InterPro" id="IPR053927">
    <property type="entry name" value="FlgK_helical"/>
</dbReference>
<protein>
    <recommendedName>
        <fullName evidence="4 7">Flagellar hook-associated protein 1</fullName>
        <shortName evidence="7">HAP1</shortName>
    </recommendedName>
</protein>
<dbReference type="SUPFAM" id="SSF64518">
    <property type="entry name" value="Phase 1 flagellin"/>
    <property type="match status" value="1"/>
</dbReference>
<keyword evidence="8" id="KW-0175">Coiled coil</keyword>
<dbReference type="Proteomes" id="UP001299068">
    <property type="component" value="Unassembled WGS sequence"/>
</dbReference>
<evidence type="ECO:0000256" key="2">
    <source>
        <dbReference type="ARBA" id="ARBA00004613"/>
    </source>
</evidence>
<keyword evidence="14" id="KW-1185">Reference proteome</keyword>
<keyword evidence="5 7" id="KW-0964">Secreted</keyword>
<evidence type="ECO:0000256" key="7">
    <source>
        <dbReference type="RuleBase" id="RU362065"/>
    </source>
</evidence>
<comment type="caution">
    <text evidence="13">The sequence shown here is derived from an EMBL/GenBank/DDBJ whole genome shotgun (WGS) entry which is preliminary data.</text>
</comment>
<dbReference type="InterPro" id="IPR002371">
    <property type="entry name" value="FlgK"/>
</dbReference>
<accession>A0ABS7KV44</accession>
<name>A0ABS7KV44_CLOSR</name>
<reference evidence="13 14" key="1">
    <citation type="journal article" date="2021" name="Cell Host Microbe">
        <title>in vivo commensal control of Clostridioides difficile virulence.</title>
        <authorList>
            <person name="Girinathan B.P."/>
            <person name="Dibenedetto N."/>
            <person name="Worley J.N."/>
            <person name="Peltier J."/>
            <person name="Arrieta-Ortiz M.L."/>
            <person name="Rupa Christinal Immanuel S."/>
            <person name="Lavin R."/>
            <person name="Delaney M.L."/>
            <person name="Cummins C."/>
            <person name="Hoffmann M."/>
            <person name="Luo Y."/>
            <person name="Gonzalez-Escalona N."/>
            <person name="Allard M."/>
            <person name="Onderdonk A.B."/>
            <person name="Gerber G.K."/>
            <person name="Sonenshein A.L."/>
            <person name="Baliga N."/>
            <person name="Dupuy B."/>
            <person name="Bry L."/>
        </authorList>
    </citation>
    <scope>NUCLEOTIDE SEQUENCE [LARGE SCALE GENOMIC DNA]</scope>
    <source>
        <strain evidence="13 14">DSM 599</strain>
    </source>
</reference>
<evidence type="ECO:0000256" key="9">
    <source>
        <dbReference type="SAM" id="MobiDB-lite"/>
    </source>
</evidence>
<evidence type="ECO:0000256" key="6">
    <source>
        <dbReference type="ARBA" id="ARBA00023143"/>
    </source>
</evidence>
<organism evidence="13 14">
    <name type="scientific">Clostridium sardiniense</name>
    <name type="common">Clostridium absonum</name>
    <dbReference type="NCBI Taxonomy" id="29369"/>
    <lineage>
        <taxon>Bacteria</taxon>
        <taxon>Bacillati</taxon>
        <taxon>Bacillota</taxon>
        <taxon>Clostridia</taxon>
        <taxon>Eubacteriales</taxon>
        <taxon>Clostridiaceae</taxon>
        <taxon>Clostridium</taxon>
    </lineage>
</organism>
<dbReference type="Pfam" id="PF06429">
    <property type="entry name" value="Flg_bbr_C"/>
    <property type="match status" value="1"/>
</dbReference>
<comment type="similarity">
    <text evidence="3 7">Belongs to the flagella basal body rod proteins family.</text>
</comment>
<feature type="coiled-coil region" evidence="8">
    <location>
        <begin position="148"/>
        <end position="175"/>
    </location>
</feature>
<evidence type="ECO:0000256" key="8">
    <source>
        <dbReference type="SAM" id="Coils"/>
    </source>
</evidence>
<evidence type="ECO:0000256" key="3">
    <source>
        <dbReference type="ARBA" id="ARBA00009677"/>
    </source>
</evidence>
<gene>
    <name evidence="7 13" type="primary">flgK</name>
    <name evidence="13" type="ORF">K5V21_04310</name>
</gene>
<dbReference type="PANTHER" id="PTHR30033:SF1">
    <property type="entry name" value="FLAGELLAR HOOK-ASSOCIATED PROTEIN 1"/>
    <property type="match status" value="1"/>
</dbReference>
<dbReference type="Pfam" id="PF00460">
    <property type="entry name" value="Flg_bb_rod"/>
    <property type="match status" value="1"/>
</dbReference>
<dbReference type="EMBL" id="JAIKTU010000003">
    <property type="protein sequence ID" value="MBY0754675.1"/>
    <property type="molecule type" value="Genomic_DNA"/>
</dbReference>
<evidence type="ECO:0000256" key="1">
    <source>
        <dbReference type="ARBA" id="ARBA00004365"/>
    </source>
</evidence>
<keyword evidence="13" id="KW-0966">Cell projection</keyword>
<evidence type="ECO:0000313" key="13">
    <source>
        <dbReference type="EMBL" id="MBY0754675.1"/>
    </source>
</evidence>
<dbReference type="PANTHER" id="PTHR30033">
    <property type="entry name" value="FLAGELLAR HOOK-ASSOCIATED PROTEIN 1"/>
    <property type="match status" value="1"/>
</dbReference>
<evidence type="ECO:0000259" key="11">
    <source>
        <dbReference type="Pfam" id="PF06429"/>
    </source>
</evidence>
<evidence type="ECO:0000259" key="12">
    <source>
        <dbReference type="Pfam" id="PF22638"/>
    </source>
</evidence>
<evidence type="ECO:0000256" key="5">
    <source>
        <dbReference type="ARBA" id="ARBA00022525"/>
    </source>
</evidence>